<organism evidence="1 2">
    <name type="scientific">Stygiolobus azoricus</name>
    <dbReference type="NCBI Taxonomy" id="41675"/>
    <lineage>
        <taxon>Archaea</taxon>
        <taxon>Thermoproteota</taxon>
        <taxon>Thermoprotei</taxon>
        <taxon>Sulfolobales</taxon>
        <taxon>Sulfolobaceae</taxon>
        <taxon>Stygiolobus</taxon>
    </lineage>
</organism>
<dbReference type="PANTHER" id="PTHR42685:SF20">
    <property type="entry name" value="HYDROGENASE, PUTATIVE-RELATED"/>
    <property type="match status" value="1"/>
</dbReference>
<dbReference type="GeneID" id="42799491"/>
<dbReference type="PANTHER" id="PTHR42685">
    <property type="entry name" value="GERANYLGERANYL DIPHOSPHATE REDUCTASE"/>
    <property type="match status" value="1"/>
</dbReference>
<dbReference type="OrthoDB" id="6062at2157"/>
<keyword evidence="2" id="KW-1185">Reference proteome</keyword>
<dbReference type="SUPFAM" id="SSF51905">
    <property type="entry name" value="FAD/NAD(P)-binding domain"/>
    <property type="match status" value="1"/>
</dbReference>
<sequence>MEVAIVGAGPAGLSLAWFLKGTKYNATVYEALDDVGKKPCAWGLMSGVESLLPITKDSIISEIKGFRIYLNDKLIHDVRGKQTLGYIINKPLFLNHLAERLNVKFNSKVIRKREGGKEEYYLVNGEKINADMVVISNGHYELPKDHTIPAIQYITDYKIDPEIVEFYFYSDLLGYAWIFPDDKGSKIGIGGYADINFLKERLSKLVKGKVFTFHGARVSDYGIEEQRLKEKKYVGEALGTVYPLTGEGIRPSILSSKIYADSLLEDKDFVKEFKSSKLYFTIQAQAKIIDGVKKKIMSISLLSKLLTKSDPDIVYKIAIGDFGMSDLIKLFGRSLL</sequence>
<dbReference type="InterPro" id="IPR050407">
    <property type="entry name" value="Geranylgeranyl_reductase"/>
</dbReference>
<dbReference type="KEGG" id="sazo:D1868_10425"/>
<evidence type="ECO:0000313" key="1">
    <source>
        <dbReference type="EMBL" id="QGR20362.1"/>
    </source>
</evidence>
<dbReference type="Gene3D" id="3.50.50.60">
    <property type="entry name" value="FAD/NAD(P)-binding domain"/>
    <property type="match status" value="1"/>
</dbReference>
<protein>
    <submittedName>
        <fullName evidence="1">NAD(P)-binding protein</fullName>
    </submittedName>
</protein>
<name>A0A650CRT1_9CREN</name>
<gene>
    <name evidence="1" type="ORF">D1868_10425</name>
</gene>
<dbReference type="Pfam" id="PF13450">
    <property type="entry name" value="NAD_binding_8"/>
    <property type="match status" value="1"/>
</dbReference>
<dbReference type="EMBL" id="CP045483">
    <property type="protein sequence ID" value="QGR20362.1"/>
    <property type="molecule type" value="Genomic_DNA"/>
</dbReference>
<proteinExistence type="predicted"/>
<accession>A0A650CRT1</accession>
<evidence type="ECO:0000313" key="2">
    <source>
        <dbReference type="Proteomes" id="UP000423396"/>
    </source>
</evidence>
<dbReference type="AlphaFoldDB" id="A0A650CRT1"/>
<dbReference type="InterPro" id="IPR036188">
    <property type="entry name" value="FAD/NAD-bd_sf"/>
</dbReference>
<dbReference type="RefSeq" id="WP_156007813.1">
    <property type="nucleotide sequence ID" value="NZ_CP045483.1"/>
</dbReference>
<reference evidence="1 2" key="1">
    <citation type="submission" date="2019-10" db="EMBL/GenBank/DDBJ databases">
        <title>Genome Sequences from Six Type Strain Members of the Archaeal Family Sulfolobaceae: Acidianus ambivalens, Acidianus infernus, Metallosphaera prunae, Stygiolobus azoricus, Sulfolobus metallicus, and Sulfurisphaera ohwakuensis.</title>
        <authorList>
            <person name="Counts J.A."/>
            <person name="Kelly R.M."/>
        </authorList>
    </citation>
    <scope>NUCLEOTIDE SEQUENCE [LARGE SCALE GENOMIC DNA]</scope>
    <source>
        <strain evidence="1 2">FC6</strain>
    </source>
</reference>
<dbReference type="Proteomes" id="UP000423396">
    <property type="component" value="Chromosome"/>
</dbReference>